<feature type="region of interest" description="Disordered" evidence="1">
    <location>
        <begin position="1"/>
        <end position="78"/>
    </location>
</feature>
<feature type="compositionally biased region" description="Basic and acidic residues" evidence="1">
    <location>
        <begin position="1"/>
        <end position="20"/>
    </location>
</feature>
<gene>
    <name evidence="2" type="ORF">V5799_019009</name>
</gene>
<dbReference type="EMBL" id="JARKHS020009590">
    <property type="protein sequence ID" value="KAK8779649.1"/>
    <property type="molecule type" value="Genomic_DNA"/>
</dbReference>
<feature type="compositionally biased region" description="Pro residues" evidence="1">
    <location>
        <begin position="123"/>
        <end position="135"/>
    </location>
</feature>
<sequence>MELEHAKERNPEELSTHMEEEPAPLELDALPLRDQELSTEPGNEVVPDPSEPHLKVSEQSLAEPAAVQPEDTVSDVTVQGRASAAAALIIEDLPVRPKSPYQTRNRPQISAQTPVSPSSPEKLTPPPADSRPPPLSQRNTLGARRKTTAACTEAPRANEVIPPVVAKGYVANQFLEKIGQLRGSAVAAEGGHDTYPLAEDLMSIEGAQKQTDKYKKEEFGELFTKRPANRELGTLWSVPISALISMAQVEAESEDEDSALDFDHLPIRRRMDIWKKREDRAIRKGL</sequence>
<name>A0AAQ4EY22_AMBAM</name>
<accession>A0AAQ4EY22</accession>
<feature type="compositionally biased region" description="Polar residues" evidence="1">
    <location>
        <begin position="100"/>
        <end position="121"/>
    </location>
</feature>
<dbReference type="AlphaFoldDB" id="A0AAQ4EY22"/>
<dbReference type="Proteomes" id="UP001321473">
    <property type="component" value="Unassembled WGS sequence"/>
</dbReference>
<reference evidence="2 3" key="1">
    <citation type="journal article" date="2023" name="Arcadia Sci">
        <title>De novo assembly of a long-read Amblyomma americanum tick genome.</title>
        <authorList>
            <person name="Chou S."/>
            <person name="Poskanzer K.E."/>
            <person name="Rollins M."/>
            <person name="Thuy-Boun P.S."/>
        </authorList>
    </citation>
    <scope>NUCLEOTIDE SEQUENCE [LARGE SCALE GENOMIC DNA]</scope>
    <source>
        <strain evidence="2">F_SG_1</strain>
        <tissue evidence="2">Salivary glands</tissue>
    </source>
</reference>
<proteinExistence type="predicted"/>
<protein>
    <submittedName>
        <fullName evidence="2">Uncharacterized protein</fullName>
    </submittedName>
</protein>
<comment type="caution">
    <text evidence="2">The sequence shown here is derived from an EMBL/GenBank/DDBJ whole genome shotgun (WGS) entry which is preliminary data.</text>
</comment>
<evidence type="ECO:0000256" key="1">
    <source>
        <dbReference type="SAM" id="MobiDB-lite"/>
    </source>
</evidence>
<organism evidence="2 3">
    <name type="scientific">Amblyomma americanum</name>
    <name type="common">Lone star tick</name>
    <dbReference type="NCBI Taxonomy" id="6943"/>
    <lineage>
        <taxon>Eukaryota</taxon>
        <taxon>Metazoa</taxon>
        <taxon>Ecdysozoa</taxon>
        <taxon>Arthropoda</taxon>
        <taxon>Chelicerata</taxon>
        <taxon>Arachnida</taxon>
        <taxon>Acari</taxon>
        <taxon>Parasitiformes</taxon>
        <taxon>Ixodida</taxon>
        <taxon>Ixodoidea</taxon>
        <taxon>Ixodidae</taxon>
        <taxon>Amblyomminae</taxon>
        <taxon>Amblyomma</taxon>
    </lineage>
</organism>
<evidence type="ECO:0000313" key="3">
    <source>
        <dbReference type="Proteomes" id="UP001321473"/>
    </source>
</evidence>
<keyword evidence="3" id="KW-1185">Reference proteome</keyword>
<evidence type="ECO:0000313" key="2">
    <source>
        <dbReference type="EMBL" id="KAK8779649.1"/>
    </source>
</evidence>
<feature type="region of interest" description="Disordered" evidence="1">
    <location>
        <begin position="95"/>
        <end position="145"/>
    </location>
</feature>